<dbReference type="InterPro" id="IPR035940">
    <property type="entry name" value="CAP_sf"/>
</dbReference>
<proteinExistence type="predicted"/>
<dbReference type="Proteomes" id="UP001331761">
    <property type="component" value="Unassembled WGS sequence"/>
</dbReference>
<sequence length="86" mass="9449">MTPPGGSINIYTTTLPIELPSDTMITIALSAWMSEINLRTGPDVSSAQQNFVNMMYYKSTQVGCSYQKCDANGGLYFYTIACAFDQ</sequence>
<protein>
    <submittedName>
        <fullName evidence="2">SCP domain-containing protein</fullName>
    </submittedName>
</protein>
<evidence type="ECO:0000313" key="3">
    <source>
        <dbReference type="Proteomes" id="UP001331761"/>
    </source>
</evidence>
<dbReference type="SUPFAM" id="SSF55797">
    <property type="entry name" value="PR-1-like"/>
    <property type="match status" value="1"/>
</dbReference>
<keyword evidence="3" id="KW-1185">Reference proteome</keyword>
<dbReference type="Gene3D" id="3.40.33.10">
    <property type="entry name" value="CAP"/>
    <property type="match status" value="1"/>
</dbReference>
<reference evidence="2 3" key="1">
    <citation type="submission" date="2019-10" db="EMBL/GenBank/DDBJ databases">
        <title>Assembly and Annotation for the nematode Trichostrongylus colubriformis.</title>
        <authorList>
            <person name="Martin J."/>
        </authorList>
    </citation>
    <scope>NUCLEOTIDE SEQUENCE [LARGE SCALE GENOMIC DNA]</scope>
    <source>
        <strain evidence="2">G859</strain>
        <tissue evidence="2">Whole worm</tissue>
    </source>
</reference>
<accession>A0AAN8FIH7</accession>
<feature type="domain" description="SCP" evidence="1">
    <location>
        <begin position="22"/>
        <end position="78"/>
    </location>
</feature>
<dbReference type="Pfam" id="PF00188">
    <property type="entry name" value="CAP"/>
    <property type="match status" value="1"/>
</dbReference>
<dbReference type="EMBL" id="WIXE01008284">
    <property type="protein sequence ID" value="KAK5979526.1"/>
    <property type="molecule type" value="Genomic_DNA"/>
</dbReference>
<dbReference type="AlphaFoldDB" id="A0AAN8FIH7"/>
<dbReference type="InterPro" id="IPR014044">
    <property type="entry name" value="CAP_dom"/>
</dbReference>
<evidence type="ECO:0000313" key="2">
    <source>
        <dbReference type="EMBL" id="KAK5979526.1"/>
    </source>
</evidence>
<name>A0AAN8FIH7_TRICO</name>
<evidence type="ECO:0000259" key="1">
    <source>
        <dbReference type="Pfam" id="PF00188"/>
    </source>
</evidence>
<comment type="caution">
    <text evidence="2">The sequence shown here is derived from an EMBL/GenBank/DDBJ whole genome shotgun (WGS) entry which is preliminary data.</text>
</comment>
<organism evidence="2 3">
    <name type="scientific">Trichostrongylus colubriformis</name>
    <name type="common">Black scour worm</name>
    <dbReference type="NCBI Taxonomy" id="6319"/>
    <lineage>
        <taxon>Eukaryota</taxon>
        <taxon>Metazoa</taxon>
        <taxon>Ecdysozoa</taxon>
        <taxon>Nematoda</taxon>
        <taxon>Chromadorea</taxon>
        <taxon>Rhabditida</taxon>
        <taxon>Rhabditina</taxon>
        <taxon>Rhabditomorpha</taxon>
        <taxon>Strongyloidea</taxon>
        <taxon>Trichostrongylidae</taxon>
        <taxon>Trichostrongylus</taxon>
    </lineage>
</organism>
<feature type="non-terminal residue" evidence="2">
    <location>
        <position position="86"/>
    </location>
</feature>
<gene>
    <name evidence="2" type="ORF">GCK32_019169</name>
</gene>